<dbReference type="Pfam" id="PF03188">
    <property type="entry name" value="Cytochrom_B561"/>
    <property type="match status" value="1"/>
</dbReference>
<keyword evidence="4" id="KW-0249">Electron transport</keyword>
<evidence type="ECO:0000256" key="7">
    <source>
        <dbReference type="SAM" id="Phobius"/>
    </source>
</evidence>
<dbReference type="Gene3D" id="1.20.120.1770">
    <property type="match status" value="1"/>
</dbReference>
<evidence type="ECO:0000313" key="9">
    <source>
        <dbReference type="EMBL" id="KAF9448361.1"/>
    </source>
</evidence>
<evidence type="ECO:0000313" key="10">
    <source>
        <dbReference type="Proteomes" id="UP000807342"/>
    </source>
</evidence>
<feature type="domain" description="Cytochrome b561" evidence="8">
    <location>
        <begin position="157"/>
        <end position="288"/>
    </location>
</feature>
<dbReference type="CDD" id="cd08760">
    <property type="entry name" value="Cyt_b561_FRRS1_like"/>
    <property type="match status" value="1"/>
</dbReference>
<feature type="transmembrane region" description="Helical" evidence="7">
    <location>
        <begin position="308"/>
        <end position="326"/>
    </location>
</feature>
<feature type="transmembrane region" description="Helical" evidence="7">
    <location>
        <begin position="192"/>
        <end position="210"/>
    </location>
</feature>
<feature type="transmembrane region" description="Helical" evidence="7">
    <location>
        <begin position="267"/>
        <end position="288"/>
    </location>
</feature>
<sequence>MDQSHMVMLWPNEDGTVTLSQRYGEEHHEPQVFPNPPRIATVVDPVVTSWQLPNSTRMAFKIPANKTALAENPVERLIWAYSMSRPEADPFADVLGHYRAGRIKVNFSKEAIPPPSFGEQPNGNIHQLPPPSDDSATFESTIVHTSPWGNHEKLITAHGILLAFGFLVLLPAGSLIARWTRTVTPKWFKAHSIVNMSIAMPIILIGWLLGPMAVAEHQAGHLITTHQICGVFILMLYLLQVWLGRYIHRRKAEGFVPVNRPHPPSNILHVCLGLSMMGFAFFQVRSGLDEWEYATGRGPLHAWCHDLWLAWTVIVPLAYIAGLALVPRQFYQERQRIMPGGINYIALNDGADSPLLFDRDREAAGIYEESAGEFRNTRLSMDQVKTTETEK</sequence>
<dbReference type="Proteomes" id="UP000807342">
    <property type="component" value="Unassembled WGS sequence"/>
</dbReference>
<dbReference type="InterPro" id="IPR006593">
    <property type="entry name" value="Cyt_b561/ferric_Rdtase_TM"/>
</dbReference>
<gene>
    <name evidence="9" type="ORF">P691DRAFT_729823</name>
</gene>
<evidence type="ECO:0000256" key="6">
    <source>
        <dbReference type="ARBA" id="ARBA00023136"/>
    </source>
</evidence>
<evidence type="ECO:0000256" key="2">
    <source>
        <dbReference type="ARBA" id="ARBA00022448"/>
    </source>
</evidence>
<dbReference type="OrthoDB" id="19261at2759"/>
<name>A0A9P5XEJ3_9AGAR</name>
<evidence type="ECO:0000256" key="1">
    <source>
        <dbReference type="ARBA" id="ARBA00004370"/>
    </source>
</evidence>
<organism evidence="9 10">
    <name type="scientific">Macrolepiota fuliginosa MF-IS2</name>
    <dbReference type="NCBI Taxonomy" id="1400762"/>
    <lineage>
        <taxon>Eukaryota</taxon>
        <taxon>Fungi</taxon>
        <taxon>Dikarya</taxon>
        <taxon>Basidiomycota</taxon>
        <taxon>Agaricomycotina</taxon>
        <taxon>Agaricomycetes</taxon>
        <taxon>Agaricomycetidae</taxon>
        <taxon>Agaricales</taxon>
        <taxon>Agaricineae</taxon>
        <taxon>Agaricaceae</taxon>
        <taxon>Macrolepiota</taxon>
    </lineage>
</organism>
<keyword evidence="3 7" id="KW-0812">Transmembrane</keyword>
<accession>A0A9P5XEJ3</accession>
<feature type="transmembrane region" description="Helical" evidence="7">
    <location>
        <begin position="222"/>
        <end position="247"/>
    </location>
</feature>
<keyword evidence="6 7" id="KW-0472">Membrane</keyword>
<evidence type="ECO:0000259" key="8">
    <source>
        <dbReference type="SMART" id="SM00665"/>
    </source>
</evidence>
<reference evidence="9" key="1">
    <citation type="submission" date="2020-11" db="EMBL/GenBank/DDBJ databases">
        <authorList>
            <consortium name="DOE Joint Genome Institute"/>
            <person name="Ahrendt S."/>
            <person name="Riley R."/>
            <person name="Andreopoulos W."/>
            <person name="Labutti K."/>
            <person name="Pangilinan J."/>
            <person name="Ruiz-Duenas F.J."/>
            <person name="Barrasa J.M."/>
            <person name="Sanchez-Garcia M."/>
            <person name="Camarero S."/>
            <person name="Miyauchi S."/>
            <person name="Serrano A."/>
            <person name="Linde D."/>
            <person name="Babiker R."/>
            <person name="Drula E."/>
            <person name="Ayuso-Fernandez I."/>
            <person name="Pacheco R."/>
            <person name="Padilla G."/>
            <person name="Ferreira P."/>
            <person name="Barriuso J."/>
            <person name="Kellner H."/>
            <person name="Castanera R."/>
            <person name="Alfaro M."/>
            <person name="Ramirez L."/>
            <person name="Pisabarro A.G."/>
            <person name="Kuo A."/>
            <person name="Tritt A."/>
            <person name="Lipzen A."/>
            <person name="He G."/>
            <person name="Yan M."/>
            <person name="Ng V."/>
            <person name="Cullen D."/>
            <person name="Martin F."/>
            <person name="Rosso M.-N."/>
            <person name="Henrissat B."/>
            <person name="Hibbett D."/>
            <person name="Martinez A.T."/>
            <person name="Grigoriev I.V."/>
        </authorList>
    </citation>
    <scope>NUCLEOTIDE SEQUENCE</scope>
    <source>
        <strain evidence="9">MF-IS2</strain>
    </source>
</reference>
<comment type="caution">
    <text evidence="9">The sequence shown here is derived from an EMBL/GenBank/DDBJ whole genome shotgun (WGS) entry which is preliminary data.</text>
</comment>
<evidence type="ECO:0000256" key="3">
    <source>
        <dbReference type="ARBA" id="ARBA00022692"/>
    </source>
</evidence>
<protein>
    <recommendedName>
        <fullName evidence="8">Cytochrome b561 domain-containing protein</fullName>
    </recommendedName>
</protein>
<proteinExistence type="predicted"/>
<dbReference type="SMART" id="SM00665">
    <property type="entry name" value="B561"/>
    <property type="match status" value="1"/>
</dbReference>
<evidence type="ECO:0000256" key="5">
    <source>
        <dbReference type="ARBA" id="ARBA00022989"/>
    </source>
</evidence>
<feature type="transmembrane region" description="Helical" evidence="7">
    <location>
        <begin position="160"/>
        <end position="180"/>
    </location>
</feature>
<dbReference type="Gene3D" id="2.60.40.1210">
    <property type="entry name" value="Cellobiose dehydrogenase, cytochrome domain"/>
    <property type="match status" value="1"/>
</dbReference>
<keyword evidence="5 7" id="KW-1133">Transmembrane helix</keyword>
<evidence type="ECO:0000256" key="4">
    <source>
        <dbReference type="ARBA" id="ARBA00022982"/>
    </source>
</evidence>
<comment type="subcellular location">
    <subcellularLocation>
        <location evidence="1">Membrane</location>
    </subcellularLocation>
</comment>
<keyword evidence="2" id="KW-0813">Transport</keyword>
<dbReference type="PANTHER" id="PTHR47797">
    <property type="entry name" value="DEHYDROGENASE, PUTATIVE (AFU_ORTHOLOGUE AFUA_8G05805)-RELATED"/>
    <property type="match status" value="1"/>
</dbReference>
<dbReference type="PANTHER" id="PTHR47797:SF3">
    <property type="entry name" value="CYTOCHROME B561 DOMAIN-CONTAINING PROTEIN"/>
    <property type="match status" value="1"/>
</dbReference>
<dbReference type="AlphaFoldDB" id="A0A9P5XEJ3"/>
<dbReference type="SUPFAM" id="SSF49344">
    <property type="entry name" value="CBD9-like"/>
    <property type="match status" value="1"/>
</dbReference>
<dbReference type="GO" id="GO:0016020">
    <property type="term" value="C:membrane"/>
    <property type="evidence" value="ECO:0007669"/>
    <property type="project" value="UniProtKB-SubCell"/>
</dbReference>
<dbReference type="EMBL" id="MU151164">
    <property type="protein sequence ID" value="KAF9448361.1"/>
    <property type="molecule type" value="Genomic_DNA"/>
</dbReference>
<keyword evidence="10" id="KW-1185">Reference proteome</keyword>